<dbReference type="PANTHER" id="PTHR31339">
    <property type="entry name" value="PECTIN LYASE-RELATED"/>
    <property type="match status" value="1"/>
</dbReference>
<dbReference type="GO" id="GO:0004650">
    <property type="term" value="F:polygalacturonase activity"/>
    <property type="evidence" value="ECO:0007669"/>
    <property type="project" value="InterPro"/>
</dbReference>
<dbReference type="EMBL" id="BMWX01000004">
    <property type="protein sequence ID" value="GGZ32174.1"/>
    <property type="molecule type" value="Genomic_DNA"/>
</dbReference>
<evidence type="ECO:0000256" key="3">
    <source>
        <dbReference type="ARBA" id="ARBA00023295"/>
    </source>
</evidence>
<dbReference type="InterPro" id="IPR000743">
    <property type="entry name" value="Glyco_hydro_28"/>
</dbReference>
<evidence type="ECO:0000313" key="6">
    <source>
        <dbReference type="Proteomes" id="UP000619457"/>
    </source>
</evidence>
<evidence type="ECO:0000313" key="5">
    <source>
        <dbReference type="EMBL" id="GGZ32174.1"/>
    </source>
</evidence>
<keyword evidence="6" id="KW-1185">Reference proteome</keyword>
<sequence>MVSCSQSKQSAEESVDPWSKLDSIRALIQAPEFADREFSILDFGAKEGGEFLNTDAIASAISACNEAGGGKVIVPPGVFLTGAVHLKSNVNLHISEGAVLQFSRNPKDYLPLVRSRWEGMELMNYSPFIYAYQQENIAITGTGTLDGNADMENWWPWCGAKHYGWEEGMGRQTEARNLLHEMVHEQLPLEERVFGEGHFLRPQFVQPFECSNVLIQDVKLINSPMWNLHPVLCDNVTVERVKIITLGPNNDGCDPEACKNVLIKDCYFDTGDDCIAIKSGRNEDGRGPGIPSENIIIEGCEMKEGHGGVVIGSEISGGARNIYAYNLTMDSPNLDRVLRIKTSSKRGGTVENVFMKDVVVGTYKEAAVRFNMFYEEEGDHIPSIQNVIVENLYVKDGGKYAVMANAYESSPVKNFQMINCRIDGVDEVFNINHMEGVHFENFVVNGEEISWPPAQK</sequence>
<accession>A0A918Q3Q5</accession>
<dbReference type="PANTHER" id="PTHR31339:SF9">
    <property type="entry name" value="PLASMIN AND FIBRONECTIN-BINDING PROTEIN A"/>
    <property type="match status" value="1"/>
</dbReference>
<dbReference type="InterPro" id="IPR051801">
    <property type="entry name" value="GH28_Enzymes"/>
</dbReference>
<dbReference type="PROSITE" id="PS00502">
    <property type="entry name" value="POLYGALACTURONASE"/>
    <property type="match status" value="1"/>
</dbReference>
<comment type="caution">
    <text evidence="5">The sequence shown here is derived from an EMBL/GenBank/DDBJ whole genome shotgun (WGS) entry which is preliminary data.</text>
</comment>
<protein>
    <submittedName>
        <fullName evidence="5">Glycoside hydrolase</fullName>
    </submittedName>
</protein>
<proteinExistence type="inferred from homology"/>
<name>A0A918Q3Q5_9BACT</name>
<dbReference type="SUPFAM" id="SSF51126">
    <property type="entry name" value="Pectin lyase-like"/>
    <property type="match status" value="1"/>
</dbReference>
<dbReference type="SMART" id="SM00710">
    <property type="entry name" value="PbH1"/>
    <property type="match status" value="4"/>
</dbReference>
<dbReference type="GO" id="GO:0005975">
    <property type="term" value="P:carbohydrate metabolic process"/>
    <property type="evidence" value="ECO:0007669"/>
    <property type="project" value="InterPro"/>
</dbReference>
<reference evidence="5" key="1">
    <citation type="journal article" date="2014" name="Int. J. Syst. Evol. Microbiol.">
        <title>Complete genome sequence of Corynebacterium casei LMG S-19264T (=DSM 44701T), isolated from a smear-ripened cheese.</title>
        <authorList>
            <consortium name="US DOE Joint Genome Institute (JGI-PGF)"/>
            <person name="Walter F."/>
            <person name="Albersmeier A."/>
            <person name="Kalinowski J."/>
            <person name="Ruckert C."/>
        </authorList>
    </citation>
    <scope>NUCLEOTIDE SEQUENCE</scope>
    <source>
        <strain evidence="5">KCTC 12368</strain>
    </source>
</reference>
<reference evidence="5" key="2">
    <citation type="submission" date="2020-09" db="EMBL/GenBank/DDBJ databases">
        <authorList>
            <person name="Sun Q."/>
            <person name="Kim S."/>
        </authorList>
    </citation>
    <scope>NUCLEOTIDE SEQUENCE</scope>
    <source>
        <strain evidence="5">KCTC 12368</strain>
    </source>
</reference>
<organism evidence="5 6">
    <name type="scientific">Echinicola pacifica</name>
    <dbReference type="NCBI Taxonomy" id="346377"/>
    <lineage>
        <taxon>Bacteria</taxon>
        <taxon>Pseudomonadati</taxon>
        <taxon>Bacteroidota</taxon>
        <taxon>Cytophagia</taxon>
        <taxon>Cytophagales</taxon>
        <taxon>Cyclobacteriaceae</taxon>
        <taxon>Echinicola</taxon>
    </lineage>
</organism>
<keyword evidence="2 4" id="KW-0378">Hydrolase</keyword>
<evidence type="ECO:0000256" key="1">
    <source>
        <dbReference type="ARBA" id="ARBA00008834"/>
    </source>
</evidence>
<dbReference type="Gene3D" id="2.160.20.10">
    <property type="entry name" value="Single-stranded right-handed beta-helix, Pectin lyase-like"/>
    <property type="match status" value="1"/>
</dbReference>
<keyword evidence="3 4" id="KW-0326">Glycosidase</keyword>
<dbReference type="Pfam" id="PF00295">
    <property type="entry name" value="Glyco_hydro_28"/>
    <property type="match status" value="1"/>
</dbReference>
<comment type="similarity">
    <text evidence="1 4">Belongs to the glycosyl hydrolase 28 family.</text>
</comment>
<evidence type="ECO:0000256" key="4">
    <source>
        <dbReference type="RuleBase" id="RU361169"/>
    </source>
</evidence>
<dbReference type="InterPro" id="IPR011050">
    <property type="entry name" value="Pectin_lyase_fold/virulence"/>
</dbReference>
<evidence type="ECO:0000256" key="2">
    <source>
        <dbReference type="ARBA" id="ARBA00022801"/>
    </source>
</evidence>
<dbReference type="Proteomes" id="UP000619457">
    <property type="component" value="Unassembled WGS sequence"/>
</dbReference>
<gene>
    <name evidence="5" type="ORF">GCM10007049_26980</name>
</gene>
<dbReference type="AlphaFoldDB" id="A0A918Q3Q5"/>
<dbReference type="InterPro" id="IPR006626">
    <property type="entry name" value="PbH1"/>
</dbReference>
<dbReference type="InterPro" id="IPR012334">
    <property type="entry name" value="Pectin_lyas_fold"/>
</dbReference>